<organism evidence="2 3">
    <name type="scientific">Micromonospora globbae</name>
    <dbReference type="NCBI Taxonomy" id="1894969"/>
    <lineage>
        <taxon>Bacteria</taxon>
        <taxon>Bacillati</taxon>
        <taxon>Actinomycetota</taxon>
        <taxon>Actinomycetes</taxon>
        <taxon>Micromonosporales</taxon>
        <taxon>Micromonosporaceae</taxon>
        <taxon>Micromonospora</taxon>
    </lineage>
</organism>
<sequence length="120" mass="12490">MRKISRALATGAFAFTLVGVGAGVAVAGSNTVQACTLRADVPDSDNNAWVGREGCSNTIPGTGYIYEDRNNWPDDKVGEKSFDAGTALVDGSCGNGDGNYYSRFESSSGASAESSRAYRC</sequence>
<evidence type="ECO:0000256" key="1">
    <source>
        <dbReference type="SAM" id="SignalP"/>
    </source>
</evidence>
<comment type="caution">
    <text evidence="2">The sequence shown here is derived from an EMBL/GenBank/DDBJ whole genome shotgun (WGS) entry which is preliminary data.</text>
</comment>
<name>A0A420EE78_9ACTN</name>
<protein>
    <submittedName>
        <fullName evidence="2">Uncharacterized protein</fullName>
    </submittedName>
</protein>
<dbReference type="AlphaFoldDB" id="A0A420EE78"/>
<reference evidence="2 3" key="1">
    <citation type="journal article" date="2018" name="Int. J. Syst. Evol. Microbiol.">
        <title>Micromonospora globbae sp. nov., an endophytic actinomycete isolated from roots of Globba winitii C. H. Wright.</title>
        <authorList>
            <person name="Kuncharoen N."/>
            <person name="Pittayakhajonwut P."/>
            <person name="Tanasupawat S."/>
        </authorList>
    </citation>
    <scope>NUCLEOTIDE SEQUENCE [LARGE SCALE GENOMIC DNA]</scope>
    <source>
        <strain evidence="2 3">WPS1-2</strain>
    </source>
</reference>
<evidence type="ECO:0000313" key="3">
    <source>
        <dbReference type="Proteomes" id="UP000285744"/>
    </source>
</evidence>
<dbReference type="RefSeq" id="WP_109904541.1">
    <property type="nucleotide sequence ID" value="NZ_RAQQ01000073.1"/>
</dbReference>
<gene>
    <name evidence="2" type="ORF">D7I43_32240</name>
</gene>
<proteinExistence type="predicted"/>
<dbReference type="PROSITE" id="PS51257">
    <property type="entry name" value="PROKAR_LIPOPROTEIN"/>
    <property type="match status" value="1"/>
</dbReference>
<dbReference type="OrthoDB" id="9896791at2"/>
<keyword evidence="1" id="KW-0732">Signal</keyword>
<feature type="chain" id="PRO_5038547518" evidence="1">
    <location>
        <begin position="28"/>
        <end position="120"/>
    </location>
</feature>
<dbReference type="EMBL" id="RAQQ01000073">
    <property type="protein sequence ID" value="RKF18985.1"/>
    <property type="molecule type" value="Genomic_DNA"/>
</dbReference>
<evidence type="ECO:0000313" key="2">
    <source>
        <dbReference type="EMBL" id="RKF18985.1"/>
    </source>
</evidence>
<accession>A0A420EE78</accession>
<dbReference type="Proteomes" id="UP000285744">
    <property type="component" value="Unassembled WGS sequence"/>
</dbReference>
<feature type="signal peptide" evidence="1">
    <location>
        <begin position="1"/>
        <end position="27"/>
    </location>
</feature>